<protein>
    <submittedName>
        <fullName evidence="8">MFS general substrate transporter</fullName>
    </submittedName>
</protein>
<keyword evidence="2" id="KW-0813">Transport</keyword>
<evidence type="ECO:0000256" key="4">
    <source>
        <dbReference type="ARBA" id="ARBA00022989"/>
    </source>
</evidence>
<evidence type="ECO:0000256" key="5">
    <source>
        <dbReference type="ARBA" id="ARBA00023136"/>
    </source>
</evidence>
<organism evidence="8 9">
    <name type="scientific">Polychaeton citri CBS 116435</name>
    <dbReference type="NCBI Taxonomy" id="1314669"/>
    <lineage>
        <taxon>Eukaryota</taxon>
        <taxon>Fungi</taxon>
        <taxon>Dikarya</taxon>
        <taxon>Ascomycota</taxon>
        <taxon>Pezizomycotina</taxon>
        <taxon>Dothideomycetes</taxon>
        <taxon>Dothideomycetidae</taxon>
        <taxon>Capnodiales</taxon>
        <taxon>Capnodiaceae</taxon>
        <taxon>Polychaeton</taxon>
    </lineage>
</organism>
<feature type="transmembrane region" description="Helical" evidence="6">
    <location>
        <begin position="487"/>
        <end position="506"/>
    </location>
</feature>
<dbReference type="Gene3D" id="1.20.1250.20">
    <property type="entry name" value="MFS general substrate transporter like domains"/>
    <property type="match status" value="1"/>
</dbReference>
<feature type="domain" description="Major facilitator superfamily (MFS) profile" evidence="7">
    <location>
        <begin position="20"/>
        <end position="511"/>
    </location>
</feature>
<evidence type="ECO:0000256" key="6">
    <source>
        <dbReference type="SAM" id="Phobius"/>
    </source>
</evidence>
<feature type="transmembrane region" description="Helical" evidence="6">
    <location>
        <begin position="191"/>
        <end position="215"/>
    </location>
</feature>
<dbReference type="PANTHER" id="PTHR23504">
    <property type="entry name" value="MAJOR FACILITATOR SUPERFAMILY DOMAIN-CONTAINING PROTEIN 10"/>
    <property type="match status" value="1"/>
</dbReference>
<dbReference type="PROSITE" id="PS50850">
    <property type="entry name" value="MFS"/>
    <property type="match status" value="1"/>
</dbReference>
<dbReference type="CDD" id="cd17330">
    <property type="entry name" value="MFS_SLC46_TetA_like"/>
    <property type="match status" value="1"/>
</dbReference>
<dbReference type="InterPro" id="IPR036259">
    <property type="entry name" value="MFS_trans_sf"/>
</dbReference>
<comment type="caution">
    <text evidence="8">The sequence shown here is derived from an EMBL/GenBank/DDBJ whole genome shotgun (WGS) entry which is preliminary data.</text>
</comment>
<proteinExistence type="predicted"/>
<reference evidence="8" key="1">
    <citation type="journal article" date="2020" name="Stud. Mycol.">
        <title>101 Dothideomycetes genomes: a test case for predicting lifestyles and emergence of pathogens.</title>
        <authorList>
            <person name="Haridas S."/>
            <person name="Albert R."/>
            <person name="Binder M."/>
            <person name="Bloem J."/>
            <person name="Labutti K."/>
            <person name="Salamov A."/>
            <person name="Andreopoulos B."/>
            <person name="Baker S."/>
            <person name="Barry K."/>
            <person name="Bills G."/>
            <person name="Bluhm B."/>
            <person name="Cannon C."/>
            <person name="Castanera R."/>
            <person name="Culley D."/>
            <person name="Daum C."/>
            <person name="Ezra D."/>
            <person name="Gonzalez J."/>
            <person name="Henrissat B."/>
            <person name="Kuo A."/>
            <person name="Liang C."/>
            <person name="Lipzen A."/>
            <person name="Lutzoni F."/>
            <person name="Magnuson J."/>
            <person name="Mondo S."/>
            <person name="Nolan M."/>
            <person name="Ohm R."/>
            <person name="Pangilinan J."/>
            <person name="Park H.-J."/>
            <person name="Ramirez L."/>
            <person name="Alfaro M."/>
            <person name="Sun H."/>
            <person name="Tritt A."/>
            <person name="Yoshinaga Y."/>
            <person name="Zwiers L.-H."/>
            <person name="Turgeon B."/>
            <person name="Goodwin S."/>
            <person name="Spatafora J."/>
            <person name="Crous P."/>
            <person name="Grigoriev I."/>
        </authorList>
    </citation>
    <scope>NUCLEOTIDE SEQUENCE</scope>
    <source>
        <strain evidence="8">CBS 116435</strain>
    </source>
</reference>
<evidence type="ECO:0000256" key="3">
    <source>
        <dbReference type="ARBA" id="ARBA00022692"/>
    </source>
</evidence>
<evidence type="ECO:0000313" key="9">
    <source>
        <dbReference type="Proteomes" id="UP000799441"/>
    </source>
</evidence>
<feature type="transmembrane region" description="Helical" evidence="6">
    <location>
        <begin position="418"/>
        <end position="440"/>
    </location>
</feature>
<dbReference type="InterPro" id="IPR001958">
    <property type="entry name" value="Tet-R_TetA/multi-R_MdtG-like"/>
</dbReference>
<keyword evidence="5 6" id="KW-0472">Membrane</keyword>
<dbReference type="PRINTS" id="PR01035">
    <property type="entry name" value="TCRTETA"/>
</dbReference>
<dbReference type="AlphaFoldDB" id="A0A9P4QC29"/>
<sequence>MVLTQTRIAPRDPDKFPAAQLFLLALVRVAEPIALTSIFPYAWKLVLRFHFSSESDASFYAGLLIAAFALAESVTGMFWGSLSDRIGRKPVLLMGCAGTVVSLLVVGFSINFWMALFGRFLGGALNGNIGVIQTMVAEVVTNPKHEPKAYAVMPFVWSLGTIIGPTIGGLFADPVNAFPGHFSEDGIFNKFPFLLPNIICVGLMVVSILAGYLCLEETHPDMQPWSTEEDLKDTIAETPIFPTQSNQSMPAASLTQESYGTFAEVSEQPDEEWNVRADGSSVSKEGSDAGKTRWLTKQVLMLTIALGIFTYHSMTFDHLLPIFFESNRITADDMRTADLVSQYGSLAGGLGFSMQEVGFVLTVQGIIALIIQAIIFPLMAGWLGIWRTFILVTTLHPICYFLMPWLALLSPELLYPGIYGVLIVRNLTSILAYPLLLILIKEASPAPNCLGKINGLAASTGAACRTMASPAAGFLYGLGMQIHFTPVAWWASAVIAILGAIQAFFINRRKRGPTHKIRPVASYRFLNSQTHAACDEYEDIPKRTVHIRVQQGLDSGYCTENEVDERTPLTII</sequence>
<dbReference type="PANTHER" id="PTHR23504:SF2">
    <property type="entry name" value="TRANSPORTER, PUTATIVE (AFU_ORTHOLOGUE AFUA_8G04150)-RELATED"/>
    <property type="match status" value="1"/>
</dbReference>
<feature type="transmembrane region" description="Helical" evidence="6">
    <location>
        <begin position="385"/>
        <end position="406"/>
    </location>
</feature>
<dbReference type="Pfam" id="PF07690">
    <property type="entry name" value="MFS_1"/>
    <property type="match status" value="1"/>
</dbReference>
<evidence type="ECO:0000259" key="7">
    <source>
        <dbReference type="PROSITE" id="PS50850"/>
    </source>
</evidence>
<dbReference type="Proteomes" id="UP000799441">
    <property type="component" value="Unassembled WGS sequence"/>
</dbReference>
<keyword evidence="9" id="KW-1185">Reference proteome</keyword>
<keyword evidence="3 6" id="KW-0812">Transmembrane</keyword>
<gene>
    <name evidence="8" type="ORF">K431DRAFT_310035</name>
</gene>
<feature type="transmembrane region" description="Helical" evidence="6">
    <location>
        <begin position="452"/>
        <end position="475"/>
    </location>
</feature>
<feature type="transmembrane region" description="Helical" evidence="6">
    <location>
        <begin position="299"/>
        <end position="324"/>
    </location>
</feature>
<feature type="transmembrane region" description="Helical" evidence="6">
    <location>
        <begin position="357"/>
        <end position="378"/>
    </location>
</feature>
<dbReference type="InterPro" id="IPR011701">
    <property type="entry name" value="MFS"/>
</dbReference>
<evidence type="ECO:0000256" key="1">
    <source>
        <dbReference type="ARBA" id="ARBA00004141"/>
    </source>
</evidence>
<dbReference type="OrthoDB" id="10262656at2759"/>
<dbReference type="GO" id="GO:0022857">
    <property type="term" value="F:transmembrane transporter activity"/>
    <property type="evidence" value="ECO:0007669"/>
    <property type="project" value="InterPro"/>
</dbReference>
<dbReference type="InterPro" id="IPR020846">
    <property type="entry name" value="MFS_dom"/>
</dbReference>
<feature type="transmembrane region" description="Helical" evidence="6">
    <location>
        <begin position="91"/>
        <end position="114"/>
    </location>
</feature>
<evidence type="ECO:0000256" key="2">
    <source>
        <dbReference type="ARBA" id="ARBA00022448"/>
    </source>
</evidence>
<dbReference type="EMBL" id="MU003771">
    <property type="protein sequence ID" value="KAF2724473.1"/>
    <property type="molecule type" value="Genomic_DNA"/>
</dbReference>
<feature type="transmembrane region" description="Helical" evidence="6">
    <location>
        <begin position="152"/>
        <end position="171"/>
    </location>
</feature>
<feature type="transmembrane region" description="Helical" evidence="6">
    <location>
        <begin position="59"/>
        <end position="79"/>
    </location>
</feature>
<dbReference type="SUPFAM" id="SSF103473">
    <property type="entry name" value="MFS general substrate transporter"/>
    <property type="match status" value="1"/>
</dbReference>
<evidence type="ECO:0000313" key="8">
    <source>
        <dbReference type="EMBL" id="KAF2724473.1"/>
    </source>
</evidence>
<feature type="transmembrane region" description="Helical" evidence="6">
    <location>
        <begin position="120"/>
        <end position="140"/>
    </location>
</feature>
<keyword evidence="4 6" id="KW-1133">Transmembrane helix</keyword>
<comment type="subcellular location">
    <subcellularLocation>
        <location evidence="1">Membrane</location>
        <topology evidence="1">Multi-pass membrane protein</topology>
    </subcellularLocation>
</comment>
<accession>A0A9P4QC29</accession>
<feature type="transmembrane region" description="Helical" evidence="6">
    <location>
        <begin position="21"/>
        <end position="39"/>
    </location>
</feature>
<name>A0A9P4QC29_9PEZI</name>
<dbReference type="GO" id="GO:0016020">
    <property type="term" value="C:membrane"/>
    <property type="evidence" value="ECO:0007669"/>
    <property type="project" value="UniProtKB-SubCell"/>
</dbReference>